<dbReference type="CDD" id="cd08017">
    <property type="entry name" value="M20_IAA_Hyd"/>
    <property type="match status" value="1"/>
</dbReference>
<comment type="caution">
    <text evidence="6">The sequence shown here is derived from an EMBL/GenBank/DDBJ whole genome shotgun (WGS) entry which is preliminary data.</text>
</comment>
<organism evidence="6 7">
    <name type="scientific">Ensete ventricosum</name>
    <name type="common">Abyssinian banana</name>
    <name type="synonym">Musa ensete</name>
    <dbReference type="NCBI Taxonomy" id="4639"/>
    <lineage>
        <taxon>Eukaryota</taxon>
        <taxon>Viridiplantae</taxon>
        <taxon>Streptophyta</taxon>
        <taxon>Embryophyta</taxon>
        <taxon>Tracheophyta</taxon>
        <taxon>Spermatophyta</taxon>
        <taxon>Magnoliopsida</taxon>
        <taxon>Liliopsida</taxon>
        <taxon>Zingiberales</taxon>
        <taxon>Musaceae</taxon>
        <taxon>Ensete</taxon>
    </lineage>
</organism>
<dbReference type="GO" id="GO:0005783">
    <property type="term" value="C:endoplasmic reticulum"/>
    <property type="evidence" value="ECO:0007669"/>
    <property type="project" value="TreeGrafter"/>
</dbReference>
<evidence type="ECO:0000256" key="1">
    <source>
        <dbReference type="ARBA" id="ARBA00003007"/>
    </source>
</evidence>
<comment type="similarity">
    <text evidence="2">Belongs to the peptidase M20 family.</text>
</comment>
<dbReference type="AlphaFoldDB" id="A0AAV8Q989"/>
<dbReference type="NCBIfam" id="TIGR01891">
    <property type="entry name" value="amidohydrolases"/>
    <property type="match status" value="1"/>
</dbReference>
<keyword evidence="3 5" id="KW-0732">Signal</keyword>
<dbReference type="Gene3D" id="3.30.70.360">
    <property type="match status" value="1"/>
</dbReference>
<evidence type="ECO:0000313" key="6">
    <source>
        <dbReference type="EMBL" id="KAJ8471756.1"/>
    </source>
</evidence>
<dbReference type="Gene3D" id="3.40.630.10">
    <property type="entry name" value="Zn peptidases"/>
    <property type="match status" value="1"/>
</dbReference>
<dbReference type="InterPro" id="IPR002933">
    <property type="entry name" value="Peptidase_M20"/>
</dbReference>
<dbReference type="Pfam" id="PF01546">
    <property type="entry name" value="Peptidase_M20"/>
    <property type="match status" value="1"/>
</dbReference>
<comment type="function">
    <text evidence="1">Hydrolyzes certain amino acid conjugates of the plant growth regulator indole-3-acetic acid (IAA).</text>
</comment>
<proteinExistence type="inferred from homology"/>
<dbReference type="SUPFAM" id="SSF53187">
    <property type="entry name" value="Zn-dependent exopeptidases"/>
    <property type="match status" value="1"/>
</dbReference>
<dbReference type="SUPFAM" id="SSF55031">
    <property type="entry name" value="Bacterial exopeptidase dimerisation domain"/>
    <property type="match status" value="1"/>
</dbReference>
<gene>
    <name evidence="6" type="ORF">OPV22_026099</name>
</gene>
<evidence type="ECO:0000256" key="5">
    <source>
        <dbReference type="SAM" id="SignalP"/>
    </source>
</evidence>
<dbReference type="EMBL" id="JAQQAF010000007">
    <property type="protein sequence ID" value="KAJ8471756.1"/>
    <property type="molecule type" value="Genomic_DNA"/>
</dbReference>
<dbReference type="PANTHER" id="PTHR11014:SF147">
    <property type="entry name" value="PEPTIDASE M20 DIMERISATION DOMAIN-CONTAINING PROTEIN"/>
    <property type="match status" value="1"/>
</dbReference>
<dbReference type="InterPro" id="IPR044757">
    <property type="entry name" value="ILR1-like_Hyd"/>
</dbReference>
<name>A0AAV8Q989_ENSVE</name>
<keyword evidence="4" id="KW-0378">Hydrolase</keyword>
<dbReference type="GO" id="GO:0010179">
    <property type="term" value="F:IAA-Ala conjugate hydrolase activity"/>
    <property type="evidence" value="ECO:0007669"/>
    <property type="project" value="TreeGrafter"/>
</dbReference>
<feature type="chain" id="PRO_5043406699" description="Peptidase M20 dimerisation domain-containing protein" evidence="5">
    <location>
        <begin position="49"/>
        <end position="481"/>
    </location>
</feature>
<evidence type="ECO:0000256" key="4">
    <source>
        <dbReference type="ARBA" id="ARBA00022801"/>
    </source>
</evidence>
<accession>A0AAV8Q989</accession>
<sequence length="481" mass="52457">MLSSSLWSTTINCLSQVRFLIRLNSSHGHMACSLLLLLLLALASSASGFPLFPRPPRNECVGLDTGFSTGFQLEASEEESVTREIVRLANAPETVDWLRKVRRDIHEFPELAHEEFVTSERIRRELDLLGIAYKWPVAGTGVVATIGTGLRPFVALRADMDALPIQELVEWEHKSKVKGKMHACGHDAHVSMLLGAAKILQGLRHTLQGTVVLLFQPAEEKGVGASEMIHEGALRGVEAILGIHVAYIFPTGVVASRPGEFLAGCGNFRAIVMRRSFGVTRQGSTDPILAASATVISLQSLVSREASPLEAQVVSVTKVDGGDSYTTVPDSVTISGTFRVFSKRSFNEITSRIEEVIRAQAAVYRCTAEIEFLESEEPPIPPTVNDRAIHEYVQQVSREVVGEKKTRVAPQVMGSEDFAFFLEEVPGTLLLLGTYNERIGSIHPPHSPYFTIDEDALPVGAAIHAAFAHFYLLKSANGAAH</sequence>
<dbReference type="PANTHER" id="PTHR11014">
    <property type="entry name" value="PEPTIDASE M20 FAMILY MEMBER"/>
    <property type="match status" value="1"/>
</dbReference>
<reference evidence="6 7" key="1">
    <citation type="submission" date="2022-12" db="EMBL/GenBank/DDBJ databases">
        <title>Chromosome-scale assembly of the Ensete ventricosum genome.</title>
        <authorList>
            <person name="Dussert Y."/>
            <person name="Stocks J."/>
            <person name="Wendawek A."/>
            <person name="Woldeyes F."/>
            <person name="Nichols R.A."/>
            <person name="Borrell J.S."/>
        </authorList>
    </citation>
    <scope>NUCLEOTIDE SEQUENCE [LARGE SCALE GENOMIC DNA]</scope>
    <source>
        <strain evidence="7">cv. Maze</strain>
        <tissue evidence="6">Seeds</tissue>
    </source>
</reference>
<dbReference type="InterPro" id="IPR036264">
    <property type="entry name" value="Bact_exopeptidase_dim_dom"/>
</dbReference>
<keyword evidence="7" id="KW-1185">Reference proteome</keyword>
<feature type="signal peptide" evidence="5">
    <location>
        <begin position="1"/>
        <end position="48"/>
    </location>
</feature>
<evidence type="ECO:0000256" key="3">
    <source>
        <dbReference type="ARBA" id="ARBA00022729"/>
    </source>
</evidence>
<dbReference type="InterPro" id="IPR017439">
    <property type="entry name" value="Amidohydrolase"/>
</dbReference>
<evidence type="ECO:0000256" key="2">
    <source>
        <dbReference type="ARBA" id="ARBA00006153"/>
    </source>
</evidence>
<dbReference type="GO" id="GO:0009850">
    <property type="term" value="P:auxin metabolic process"/>
    <property type="evidence" value="ECO:0007669"/>
    <property type="project" value="InterPro"/>
</dbReference>
<evidence type="ECO:0008006" key="8">
    <source>
        <dbReference type="Google" id="ProtNLM"/>
    </source>
</evidence>
<protein>
    <recommendedName>
        <fullName evidence="8">Peptidase M20 dimerisation domain-containing protein</fullName>
    </recommendedName>
</protein>
<evidence type="ECO:0000313" key="7">
    <source>
        <dbReference type="Proteomes" id="UP001222027"/>
    </source>
</evidence>
<dbReference type="FunFam" id="3.30.70.360:FF:000001">
    <property type="entry name" value="N-acetyldiaminopimelate deacetylase"/>
    <property type="match status" value="1"/>
</dbReference>
<dbReference type="Proteomes" id="UP001222027">
    <property type="component" value="Unassembled WGS sequence"/>
</dbReference>